<sequence>MKREPFRKQAYVSPAIEVVPTAFDQQLLSTSFPNNGGHKKVGDDDDLNAKQGFFDDEEEEEENTPQYWGINNSLY</sequence>
<keyword evidence="3" id="KW-1185">Reference proteome</keyword>
<dbReference type="AlphaFoldDB" id="E0NV30"/>
<dbReference type="STRING" id="862515.HMPREF0658_2035"/>
<accession>E0NV30</accession>
<gene>
    <name evidence="2" type="ORF">HMPREF0658_2035</name>
</gene>
<name>E0NV30_9BACT</name>
<comment type="caution">
    <text evidence="2">The sequence shown here is derived from an EMBL/GenBank/DDBJ whole genome shotgun (WGS) entry which is preliminary data.</text>
</comment>
<feature type="compositionally biased region" description="Polar residues" evidence="1">
    <location>
        <begin position="64"/>
        <end position="75"/>
    </location>
</feature>
<evidence type="ECO:0000313" key="3">
    <source>
        <dbReference type="Proteomes" id="UP000004394"/>
    </source>
</evidence>
<proteinExistence type="predicted"/>
<evidence type="ECO:0000313" key="2">
    <source>
        <dbReference type="EMBL" id="EFM01028.1"/>
    </source>
</evidence>
<dbReference type="BioCyc" id="PMAR862515-HMP:GMOO-2063-MONOMER"/>
<organism evidence="2 3">
    <name type="scientific">Hoylesella marshii DSM 16973 = JCM 13450</name>
    <dbReference type="NCBI Taxonomy" id="862515"/>
    <lineage>
        <taxon>Bacteria</taxon>
        <taxon>Pseudomonadati</taxon>
        <taxon>Bacteroidota</taxon>
        <taxon>Bacteroidia</taxon>
        <taxon>Bacteroidales</taxon>
        <taxon>Prevotellaceae</taxon>
        <taxon>Hoylesella</taxon>
    </lineage>
</organism>
<feature type="region of interest" description="Disordered" evidence="1">
    <location>
        <begin position="34"/>
        <end position="75"/>
    </location>
</feature>
<dbReference type="EMBL" id="AEEI01000056">
    <property type="protein sequence ID" value="EFM01028.1"/>
    <property type="molecule type" value="Genomic_DNA"/>
</dbReference>
<dbReference type="Proteomes" id="UP000004394">
    <property type="component" value="Unassembled WGS sequence"/>
</dbReference>
<evidence type="ECO:0000256" key="1">
    <source>
        <dbReference type="SAM" id="MobiDB-lite"/>
    </source>
</evidence>
<feature type="compositionally biased region" description="Acidic residues" evidence="1">
    <location>
        <begin position="54"/>
        <end position="63"/>
    </location>
</feature>
<protein>
    <submittedName>
        <fullName evidence="2">Uncharacterized protein</fullName>
    </submittedName>
</protein>
<dbReference type="RefSeq" id="WP_006950389.1">
    <property type="nucleotide sequence ID" value="NZ_BAJI01000015.1"/>
</dbReference>
<dbReference type="HOGENOM" id="CLU_196044_0_0_10"/>
<dbReference type="OrthoDB" id="1077793at2"/>
<reference evidence="2" key="1">
    <citation type="submission" date="2010-07" db="EMBL/GenBank/DDBJ databases">
        <authorList>
            <person name="Muzny D."/>
            <person name="Qin X."/>
            <person name="Deng J."/>
            <person name="Jiang H."/>
            <person name="Liu Y."/>
            <person name="Qu J."/>
            <person name="Song X.-Z."/>
            <person name="Zhang L."/>
            <person name="Thornton R."/>
            <person name="Coyle M."/>
            <person name="Francisco L."/>
            <person name="Jackson L."/>
            <person name="Javaid M."/>
            <person name="Korchina V."/>
            <person name="Kovar C."/>
            <person name="Mata R."/>
            <person name="Mathew T."/>
            <person name="Ngo R."/>
            <person name="Nguyen L."/>
            <person name="Nguyen N."/>
            <person name="Okwuonu G."/>
            <person name="Ongeri F."/>
            <person name="Pham C."/>
            <person name="Simmons D."/>
            <person name="Wilczek-Boney K."/>
            <person name="Hale W."/>
            <person name="Jakkamsetti A."/>
            <person name="Pham P."/>
            <person name="Ruth R."/>
            <person name="San Lucas F."/>
            <person name="Warren J."/>
            <person name="Zhang J."/>
            <person name="Zhao Z."/>
            <person name="Zhou C."/>
            <person name="Zhu D."/>
            <person name="Lee S."/>
            <person name="Bess C."/>
            <person name="Blankenburg K."/>
            <person name="Forbes L."/>
            <person name="Fu Q."/>
            <person name="Gubbala S."/>
            <person name="Hirani K."/>
            <person name="Jayaseelan J.C."/>
            <person name="Lara F."/>
            <person name="Munidasa M."/>
            <person name="Palculict T."/>
            <person name="Patil S."/>
            <person name="Pu L.-L."/>
            <person name="Saada N."/>
            <person name="Tang L."/>
            <person name="Weissenberger G."/>
            <person name="Zhu Y."/>
            <person name="Hemphill L."/>
            <person name="Shang Y."/>
            <person name="Youmans B."/>
            <person name="Ayvaz T."/>
            <person name="Ross M."/>
            <person name="Santibanez J."/>
            <person name="Aqrawi P."/>
            <person name="Gross S."/>
            <person name="Joshi V."/>
            <person name="Fowler G."/>
            <person name="Nazareth L."/>
            <person name="Reid J."/>
            <person name="Worley K."/>
            <person name="Petrosino J."/>
            <person name="Highlander S."/>
            <person name="Gibbs R."/>
        </authorList>
    </citation>
    <scope>NUCLEOTIDE SEQUENCE [LARGE SCALE GENOMIC DNA]</scope>
    <source>
        <strain evidence="2">DSM 16973</strain>
    </source>
</reference>